<evidence type="ECO:0000313" key="1">
    <source>
        <dbReference type="EMBL" id="WLD56221.1"/>
    </source>
</evidence>
<organism evidence="1 2">
    <name type="scientific">Streptococcus suis</name>
    <dbReference type="NCBI Taxonomy" id="1307"/>
    <lineage>
        <taxon>Bacteria</taxon>
        <taxon>Bacillati</taxon>
        <taxon>Bacillota</taxon>
        <taxon>Bacilli</taxon>
        <taxon>Lactobacillales</taxon>
        <taxon>Streptococcaceae</taxon>
        <taxon>Streptococcus</taxon>
    </lineage>
</organism>
<proteinExistence type="predicted"/>
<geneLocation type="plasmid" evidence="1 2">
    <name>pSRD478_1</name>
</geneLocation>
<reference evidence="1 2" key="1">
    <citation type="journal article" date="2021" name="Front. Microbiol.">
        <title>Comparative Virulence and Genomic Analysis of Streptococcus suis Isolates.</title>
        <authorList>
            <person name="Nicholson T.L."/>
            <person name="Waack U."/>
            <person name="Anderson T.K."/>
            <person name="Bayles D.O."/>
            <person name="Zaia S.R."/>
            <person name="Goertz I."/>
            <person name="Eppinger M."/>
            <person name="Hau S.J."/>
            <person name="Brockmeier S.L."/>
            <person name="Shore S.M."/>
        </authorList>
    </citation>
    <scope>NUCLEOTIDE SEQUENCE [LARGE SCALE GENOMIC DNA]</scope>
    <source>
        <strain evidence="1 2">SRD478</strain>
    </source>
</reference>
<sequence length="630" mass="73922">MMLNYKDDFYNTVNYDWLKSKQLDKTKTHIDNFSELSDKIDSYLYSEVNNWINTGDMPQGYGVDNFFVFYKQALNFEKREKQGVDPLIKVLNRYITLDSFEDYISELSSLESLGLPNLLPFYVAPDILDSSKNMVWIGSPDFVFPESSYYDYESDQGKYLLDTWHKCQKELLEEIGFSSKESDDILYKVIELDRLTITQSLTSTHDSSERYNLYTFDDLQKLVPSIPLKRFFEELIGKVPKEYIVSDESFWKGFASQFYSKEMWEYLKAKLIYGVVTMYSSCLTKKIKKLSSKFRDNMLGITTVEDHNRNAYELTQFALGADLNYWYSEQWLSREERSDVKELVNIIIREFRKQIENSLHITEEGKQKIINKLDNINIQIGGPNNSSVNIMKLSIEDTLVENINTILENSSRISWNSLCQSIERNRWSPGVLSYTVDAYYHAQSNGIVLPAGILQKPFYSSDYSFIKNLSRIGFLIAHEISHAFDNDGSMFDEYGNYKNWLPNDDKDYFQSISNMVRKKYSNQRILDFTINGDLTLSENMADIAGFSCIENLVVNLYPGCLEEFYINFTKLWRIVERPEYLKMLTLSDPHAPSKIRVNNLLSNSKRFIQFYRISEKDMMWIEENERITIW</sequence>
<keyword evidence="1" id="KW-0614">Plasmid</keyword>
<protein>
    <submittedName>
        <fullName evidence="1">Uncharacterized protein</fullName>
    </submittedName>
</protein>
<name>A0ACD4UJ88_STRSU</name>
<dbReference type="Proteomes" id="UP000323128">
    <property type="component" value="Plasmid pSRD478_1"/>
</dbReference>
<gene>
    <name evidence="1" type="ORF">A7J08_10380</name>
</gene>
<evidence type="ECO:0000313" key="2">
    <source>
        <dbReference type="Proteomes" id="UP000323128"/>
    </source>
</evidence>
<accession>A0ACD4UJ88</accession>
<dbReference type="EMBL" id="CP030011">
    <property type="protein sequence ID" value="WLD56221.1"/>
    <property type="molecule type" value="Genomic_DNA"/>
</dbReference>